<proteinExistence type="predicted"/>
<sequence length="432" mass="47977">MPLSLMSSVKTRTTLETLNRLIREATETLSSGELAQELDGALHDADRLPDRDLEALARNTVDAMEALQLRLIPSMTLLADGFFEPPADQTPNTSIGYMNSKAMAAVVEAKIPDVLHSHGSLTAEELGPLVRVQPTRLTQLLDALVNNGIFSYDESSENFSNNRCSTLLRRDHWTKWHLWADLYPNFFFDVSRSIPAAIRTGETRYAAQIEYGTDLSLFEYLASQGKSEYFHRVLGAGAVAMSKGLTIDYPWEELNDEVVVDLGAGSGDFLASVLRQNPSLRGVVVDLKHIVDIVSPEIAAGGGANGRFVDVADRMSAKAGDFFGDIPAASVYTIKWCLHNWMDNDVVRILRNTRARLIPSPVARFIIFESTKRPGRSGRLARYADILMMMTVNGRERTEGDWKRLAGLAGWKVHRVIDIRNSWASAIDLRPI</sequence>
<dbReference type="InterPro" id="IPR001077">
    <property type="entry name" value="COMT_C"/>
</dbReference>
<dbReference type="InterPro" id="IPR016461">
    <property type="entry name" value="COMT-like"/>
</dbReference>
<dbReference type="PROSITE" id="PS51683">
    <property type="entry name" value="SAM_OMT_II"/>
    <property type="match status" value="1"/>
</dbReference>
<dbReference type="Pfam" id="PF00891">
    <property type="entry name" value="Methyltransf_2"/>
    <property type="match status" value="1"/>
</dbReference>
<dbReference type="AlphaFoldDB" id="L2FP57"/>
<evidence type="ECO:0000256" key="2">
    <source>
        <dbReference type="ARBA" id="ARBA00022679"/>
    </source>
</evidence>
<gene>
    <name evidence="7" type="primary">gliM</name>
    <name evidence="6" type="ORF">CGGC5_11326</name>
    <name evidence="7" type="ORF">CGGC5_v007965</name>
</gene>
<accession>L2FP57</accession>
<dbReference type="GO" id="GO:0046983">
    <property type="term" value="F:protein dimerization activity"/>
    <property type="evidence" value="ECO:0007669"/>
    <property type="project" value="InterPro"/>
</dbReference>
<keyword evidence="8" id="KW-1185">Reference proteome</keyword>
<organism evidence="6">
    <name type="scientific">Colletotrichum fructicola (strain Nara gc5)</name>
    <name type="common">Anthracnose fungus</name>
    <name type="synonym">Colletotrichum gloeosporioides (strain Nara gc5)</name>
    <dbReference type="NCBI Taxonomy" id="1213859"/>
    <lineage>
        <taxon>Eukaryota</taxon>
        <taxon>Fungi</taxon>
        <taxon>Dikarya</taxon>
        <taxon>Ascomycota</taxon>
        <taxon>Pezizomycotina</taxon>
        <taxon>Sordariomycetes</taxon>
        <taxon>Hypocreomycetidae</taxon>
        <taxon>Glomerellales</taxon>
        <taxon>Glomerellaceae</taxon>
        <taxon>Colletotrichum</taxon>
        <taxon>Colletotrichum gloeosporioides species complex</taxon>
    </lineage>
</organism>
<reference evidence="7 8" key="2">
    <citation type="submission" date="2012-08" db="EMBL/GenBank/DDBJ databases">
        <authorList>
            <person name="Gan P.H.P."/>
            <person name="Ikeda K."/>
            <person name="Irieda H."/>
            <person name="Narusaka M."/>
            <person name="O'Connell R.J."/>
            <person name="Narusaka Y."/>
            <person name="Takano Y."/>
            <person name="Kubo Y."/>
            <person name="Shirasu K."/>
        </authorList>
    </citation>
    <scope>NUCLEOTIDE SEQUENCE [LARGE SCALE GENOMIC DNA]</scope>
    <source>
        <strain evidence="7 8">Nara gc5</strain>
    </source>
</reference>
<dbReference type="GeneID" id="43605224"/>
<protein>
    <submittedName>
        <fullName evidence="6 7">O-methyltransferase</fullName>
    </submittedName>
</protein>
<dbReference type="InterPro" id="IPR036390">
    <property type="entry name" value="WH_DNA-bd_sf"/>
</dbReference>
<dbReference type="HOGENOM" id="CLU_005533_12_2_1"/>
<dbReference type="Gene3D" id="1.10.10.10">
    <property type="entry name" value="Winged helix-like DNA-binding domain superfamily/Winged helix DNA-binding domain"/>
    <property type="match status" value="1"/>
</dbReference>
<dbReference type="PANTHER" id="PTHR43712:SF2">
    <property type="entry name" value="O-METHYLTRANSFERASE CICE"/>
    <property type="match status" value="1"/>
</dbReference>
<keyword evidence="1 6" id="KW-0489">Methyltransferase</keyword>
<evidence type="ECO:0000259" key="5">
    <source>
        <dbReference type="Pfam" id="PF08100"/>
    </source>
</evidence>
<keyword evidence="3" id="KW-0949">S-adenosyl-L-methionine</keyword>
<keyword evidence="2 6" id="KW-0808">Transferase</keyword>
<dbReference type="InterPro" id="IPR012967">
    <property type="entry name" value="COMT_dimerisation"/>
</dbReference>
<dbReference type="OrthoDB" id="4804201at2759"/>
<reference evidence="6" key="1">
    <citation type="submission" date="2012-08" db="EMBL/GenBank/DDBJ databases">
        <title>Genome analysis of Colletotrichum orbiculare and Colletotrichum fructicola.</title>
        <authorList>
            <person name="Gan P.H.P."/>
            <person name="Ikeda K."/>
            <person name="Irieda H."/>
            <person name="Narusaka M."/>
            <person name="O'Connell R.J."/>
            <person name="Narusaka Y."/>
            <person name="Takano Y."/>
            <person name="Kubo Y."/>
            <person name="Shirasu K."/>
        </authorList>
    </citation>
    <scope>NUCLEOTIDE SEQUENCE</scope>
    <source>
        <strain evidence="6">Nara gc5</strain>
    </source>
</reference>
<dbReference type="InterPro" id="IPR036388">
    <property type="entry name" value="WH-like_DNA-bd_sf"/>
</dbReference>
<evidence type="ECO:0000313" key="6">
    <source>
        <dbReference type="EMBL" id="ELA27940.1"/>
    </source>
</evidence>
<dbReference type="GO" id="GO:0032259">
    <property type="term" value="P:methylation"/>
    <property type="evidence" value="ECO:0007669"/>
    <property type="project" value="UniProtKB-KW"/>
</dbReference>
<evidence type="ECO:0000256" key="1">
    <source>
        <dbReference type="ARBA" id="ARBA00022603"/>
    </source>
</evidence>
<evidence type="ECO:0000313" key="8">
    <source>
        <dbReference type="Proteomes" id="UP000011096"/>
    </source>
</evidence>
<dbReference type="EMBL" id="KB020961">
    <property type="protein sequence ID" value="ELA27940.1"/>
    <property type="molecule type" value="Genomic_DNA"/>
</dbReference>
<dbReference type="InterPro" id="IPR029063">
    <property type="entry name" value="SAM-dependent_MTases_sf"/>
</dbReference>
<dbReference type="RefSeq" id="XP_066008619.1">
    <property type="nucleotide sequence ID" value="XM_066151939.1"/>
</dbReference>
<evidence type="ECO:0000313" key="7">
    <source>
        <dbReference type="EMBL" id="KAF4483852.1"/>
    </source>
</evidence>
<reference evidence="7 8" key="3">
    <citation type="submission" date="2020-04" db="EMBL/GenBank/DDBJ databases">
        <title>Genome sequencing and assembly of multiple isolates from the Colletotrichum gloeosporioides species complex.</title>
        <authorList>
            <person name="Gan P."/>
            <person name="Shirasu K."/>
        </authorList>
    </citation>
    <scope>NUCLEOTIDE SEQUENCE [LARGE SCALE GENOMIC DNA]</scope>
    <source>
        <strain evidence="7 8">Nara gc5</strain>
    </source>
</reference>
<evidence type="ECO:0000256" key="3">
    <source>
        <dbReference type="ARBA" id="ARBA00022691"/>
    </source>
</evidence>
<evidence type="ECO:0000259" key="4">
    <source>
        <dbReference type="Pfam" id="PF00891"/>
    </source>
</evidence>
<dbReference type="InParanoid" id="L2FP57"/>
<feature type="domain" description="O-methyltransferase dimerisation" evidence="5">
    <location>
        <begin position="96"/>
        <end position="168"/>
    </location>
</feature>
<feature type="domain" description="O-methyltransferase C-terminal" evidence="4">
    <location>
        <begin position="257"/>
        <end position="411"/>
    </location>
</feature>
<dbReference type="SUPFAM" id="SSF46785">
    <property type="entry name" value="Winged helix' DNA-binding domain"/>
    <property type="match status" value="1"/>
</dbReference>
<dbReference type="Gene3D" id="3.40.50.150">
    <property type="entry name" value="Vaccinia Virus protein VP39"/>
    <property type="match status" value="1"/>
</dbReference>
<dbReference type="Proteomes" id="UP000011096">
    <property type="component" value="Unassembled WGS sequence"/>
</dbReference>
<dbReference type="GO" id="GO:0008171">
    <property type="term" value="F:O-methyltransferase activity"/>
    <property type="evidence" value="ECO:0007669"/>
    <property type="project" value="InterPro"/>
</dbReference>
<dbReference type="STRING" id="1213859.L2FP57"/>
<dbReference type="SUPFAM" id="SSF53335">
    <property type="entry name" value="S-adenosyl-L-methionine-dependent methyltransferases"/>
    <property type="match status" value="1"/>
</dbReference>
<dbReference type="PANTHER" id="PTHR43712">
    <property type="entry name" value="PUTATIVE (AFU_ORTHOLOGUE AFUA_4G14580)-RELATED"/>
    <property type="match status" value="1"/>
</dbReference>
<name>L2FP57_COLFN</name>
<dbReference type="Pfam" id="PF08100">
    <property type="entry name" value="Dimerisation"/>
    <property type="match status" value="1"/>
</dbReference>
<dbReference type="EMBL" id="ANPB02000004">
    <property type="protein sequence ID" value="KAF4483852.1"/>
    <property type="molecule type" value="Genomic_DNA"/>
</dbReference>